<keyword evidence="8" id="KW-1185">Reference proteome</keyword>
<dbReference type="GO" id="GO:0005319">
    <property type="term" value="F:lipid transporter activity"/>
    <property type="evidence" value="ECO:0007669"/>
    <property type="project" value="InterPro"/>
</dbReference>
<evidence type="ECO:0000313" key="7">
    <source>
        <dbReference type="EMBL" id="CAH1102192.1"/>
    </source>
</evidence>
<evidence type="ECO:0008006" key="9">
    <source>
        <dbReference type="Google" id="ProtNLM"/>
    </source>
</evidence>
<name>A0A9P0CET2_9CUCU</name>
<dbReference type="SUPFAM" id="SSF56968">
    <property type="entry name" value="Lipovitellin-phosvitin complex, beta-sheet shell regions"/>
    <property type="match status" value="2"/>
</dbReference>
<dbReference type="OrthoDB" id="6484170at2759"/>
<dbReference type="InterPro" id="IPR015819">
    <property type="entry name" value="Lipid_transp_b-sht_shell"/>
</dbReference>
<dbReference type="PROSITE" id="PS51211">
    <property type="entry name" value="VITELLOGENIN"/>
    <property type="match status" value="1"/>
</dbReference>
<comment type="caution">
    <text evidence="3">Lacks conserved residue(s) required for the propagation of feature annotation.</text>
</comment>
<dbReference type="EMBL" id="OV651824">
    <property type="protein sequence ID" value="CAH1102192.1"/>
    <property type="molecule type" value="Genomic_DNA"/>
</dbReference>
<feature type="domain" description="VWFD" evidence="6">
    <location>
        <begin position="2803"/>
        <end position="2971"/>
    </location>
</feature>
<dbReference type="SUPFAM" id="SSF48431">
    <property type="entry name" value="Lipovitellin-phosvitin complex, superhelical domain"/>
    <property type="match status" value="1"/>
</dbReference>
<dbReference type="PANTHER" id="PTHR23345:SF36">
    <property type="entry name" value="APOLIPOPHORINS"/>
    <property type="match status" value="1"/>
</dbReference>
<keyword evidence="1 4" id="KW-0732">Signal</keyword>
<dbReference type="InterPro" id="IPR011030">
    <property type="entry name" value="Lipovitellin_superhlx_dom"/>
</dbReference>
<dbReference type="Pfam" id="PF00094">
    <property type="entry name" value="VWD"/>
    <property type="match status" value="1"/>
</dbReference>
<dbReference type="Gene3D" id="1.25.10.20">
    <property type="entry name" value="Vitellinogen, superhelical"/>
    <property type="match status" value="1"/>
</dbReference>
<dbReference type="PROSITE" id="PS51233">
    <property type="entry name" value="VWFD"/>
    <property type="match status" value="1"/>
</dbReference>
<dbReference type="InterPro" id="IPR015255">
    <property type="entry name" value="Vitellinogen_open_b-sht"/>
</dbReference>
<evidence type="ECO:0000256" key="1">
    <source>
        <dbReference type="ARBA" id="ARBA00022729"/>
    </source>
</evidence>
<dbReference type="SMART" id="SM00638">
    <property type="entry name" value="LPD_N"/>
    <property type="match status" value="1"/>
</dbReference>
<proteinExistence type="predicted"/>
<evidence type="ECO:0000259" key="6">
    <source>
        <dbReference type="PROSITE" id="PS51233"/>
    </source>
</evidence>
<dbReference type="Gene3D" id="2.30.230.10">
    <property type="entry name" value="Lipovitellin, beta-sheet shell regions, chain A"/>
    <property type="match status" value="1"/>
</dbReference>
<feature type="domain" description="Vitellogenin" evidence="5">
    <location>
        <begin position="41"/>
        <end position="644"/>
    </location>
</feature>
<dbReference type="SMART" id="SM00216">
    <property type="entry name" value="VWD"/>
    <property type="match status" value="1"/>
</dbReference>
<dbReference type="Gene3D" id="2.20.80.10">
    <property type="entry name" value="Lipovitellin-phosvitin complex, chain A, domain 4"/>
    <property type="match status" value="1"/>
</dbReference>
<dbReference type="InterPro" id="IPR001747">
    <property type="entry name" value="Vitellogenin_N"/>
</dbReference>
<evidence type="ECO:0000256" key="2">
    <source>
        <dbReference type="ARBA" id="ARBA00023180"/>
    </source>
</evidence>
<evidence type="ECO:0000256" key="3">
    <source>
        <dbReference type="PROSITE-ProRule" id="PRU00557"/>
    </source>
</evidence>
<feature type="chain" id="PRO_5040327198" description="Apolipophorin" evidence="4">
    <location>
        <begin position="25"/>
        <end position="3356"/>
    </location>
</feature>
<dbReference type="PANTHER" id="PTHR23345">
    <property type="entry name" value="VITELLOGENIN-RELATED"/>
    <property type="match status" value="1"/>
</dbReference>
<dbReference type="Proteomes" id="UP001153636">
    <property type="component" value="Chromosome 12"/>
</dbReference>
<dbReference type="Pfam" id="PF09172">
    <property type="entry name" value="Vit_open_b-sht"/>
    <property type="match status" value="1"/>
</dbReference>
<organism evidence="7 8">
    <name type="scientific">Psylliodes chrysocephalus</name>
    <dbReference type="NCBI Taxonomy" id="3402493"/>
    <lineage>
        <taxon>Eukaryota</taxon>
        <taxon>Metazoa</taxon>
        <taxon>Ecdysozoa</taxon>
        <taxon>Arthropoda</taxon>
        <taxon>Hexapoda</taxon>
        <taxon>Insecta</taxon>
        <taxon>Pterygota</taxon>
        <taxon>Neoptera</taxon>
        <taxon>Endopterygota</taxon>
        <taxon>Coleoptera</taxon>
        <taxon>Polyphaga</taxon>
        <taxon>Cucujiformia</taxon>
        <taxon>Chrysomeloidea</taxon>
        <taxon>Chrysomelidae</taxon>
        <taxon>Galerucinae</taxon>
        <taxon>Alticini</taxon>
        <taxon>Psylliodes</taxon>
    </lineage>
</organism>
<dbReference type="InterPro" id="IPR015816">
    <property type="entry name" value="Vitellinogen_b-sht_N"/>
</dbReference>
<dbReference type="InterPro" id="IPR015817">
    <property type="entry name" value="Vitellinogen_open_b-sht_sub1"/>
</dbReference>
<evidence type="ECO:0000256" key="4">
    <source>
        <dbReference type="SAM" id="SignalP"/>
    </source>
</evidence>
<dbReference type="SMART" id="SM01169">
    <property type="entry name" value="DUF1943"/>
    <property type="match status" value="1"/>
</dbReference>
<protein>
    <recommendedName>
        <fullName evidence="9">Apolipophorin</fullName>
    </recommendedName>
</protein>
<sequence>MGRRGPIRLGLALALVLVAQQTFADQRCRTGCKGNSQVFKYVPGTTYKYNYEGKIDITLSSAEGQVSSTDVKALVLLTQLADCNQLLRLQNVQVTTSNGKKHGHIPDVEKAVQLNFHDGHLEDSICAEPDDTQNSLNIKRAIASLFQADLKSGHETDIFGVCPTEVVQHHESGDLVIQKSRDLNKCAYRENLRQDFFSTTFNLNSEIKSSPILNGDYNAKIRIKNGILNQAQVVENYLYIPFSVGKNGARAEITSKLHLAGTSRDSPKSAVSVPKSIIFDNPHPIVAQTSNVNTILNAVKEVVKSIDIVVGEHTAKEFVTLIKTVRAAKKDDLLAVYNQVRSGVGFSDKVIAKKIFLDALLQAGVGDAVEVAITLLKSHELSEVEKELVYVGLSLVRHSTVGAIKTAIQLLNLHDLPQEAYLGIGNLVGSYCRQHSCDNVEAVNEITTKLATKLTHPKTTNKKEENEIILVLKSLANFGHLNDVIAQKVIDIAKNKQASDRLRAVALETYLSDPCKDKIRNSALAILQDIQQDSEIRIKAYLALAQCPNAKIGNAVKALLEKELSYQVGGFIASHVRNLKASANPDKQLARQFLNFNVPKKFPIDFRKWSYNGEVSYAVDTLGIGASTEANIIYSQESFLPRSTSLNVTAEVFGHTFNFLEIHTRQENLDRLVEHYFGPKGVLRSSSLGELLKNKDKVSTKFWRDLNSKLEASLRARRDVSRAEIDNIGKSVQIKENVLNKDLDLDVSIKAFGSEILYRNLNVYQQGLTPEAVTDNVVKRFNEGLNQLKNFQETFRTNLLFLDVELDYPTSLGFPLRLAVEGSSNTQLKAEGGIDVRALVNSKDTNINVKLIPSASIEVTGRLTLDALVVENGLKVVSNLYTATGGDLKIDLSNGLSGVNVKLGLPVKIQKLLSANHEIVFESREQSGASAVIPLKFAQAKDFSICLDQLSPFIGLAFCAEINGPNVAGKQVPVLPFPLAGDAKVVISIENEDVKEYHFKAVNKDFVSGNVLIETIGLNGQKKVSVELQGELHPQKFIKAIFSSPGKSAIAEARLINTNQEKSLLLKAGQDNIETYLKFGVGISGSPSQQVYNPILEYKTPEGSQQAVRVEGRIIAEQNGAIRKYIFDNIKMHLPNQKVIGLNGNIGEERPHEIFSDLTISEGQNSGSVKGRLHVDSNLLKLNAEVKNSINPAFNFHVKGEVKKSPDSTEVDSNWQLIHGQDLASKTNIITVVNSLVKKLKNPHDFTIASKNKFTYPLLGIHLVADYGQTLKTLDYNFDFQYNDIKFGTELDFEINKKTHGDFDLEFEIHGLENKVEFKANREVQEGEKSKIDNELTVNGMKLAVKGLILHNIKPSNIDVGADLTVVLPTHPTPFKVDSGLRVNPTELDVHHKVISGNTVVIDAFIKANKNGNANASIKVHIKNLLEVNGQLKAVKGSGNAHVQIDAQSIKKQLRLESTFDVQPGTIYNIVLTLYPNHGQDKTQKLILSTNTKLSPTSLDSKNSLNLLGKVLEVNLQGNKNWNEADGKHNAEIEIILPNDQYLLGKANGHYTRHGEAFNGQGLASLEYRKNKNNAGRKLSLSSNYKNVDPKAGLYDITYNIAADDANGNNINTDLTFKVQKQAEKRVIDTSCKIYGSVLKQPISSSLYFSYLKGSGEYRLSSSYGPNTDGKIGGKYDVRGGESPYLGEIELDLTLPNPSLKSLKTKLSGSVLVPKEYTDELKVQGAASVFAKSDSQTLVDFSSDGQVRASDKDGELKGNLKSTKLGPVSVIAGYSQKEEGTKKISNGNVALQYDGKHLKYEGSLIRLNDNEYKLEADIETPFNNFKKNSIKVHTKHSEDGKGITSKIEASHDGKKAVVDTEIKASDIAPLLDVKINYPDIKNVVIHLDANKVSDKEFGVNYKMLLEKCDFLLEGSLDANLADIENFYVKGNINSPKMDMDKITFEANNKPGKTGKRIQINIKSAGKNMVSGSTSYTAHEEHGKYIIEGSGSLKVKEETKAANFKYISQQLTLEKNGEQGLEVSFDAGVGDKAIDVEVKVTNKQFRISNSYCEKKKECAHFEYDSKINQNDADKFNHVLEVTVDLRKLGIRNEFGLKSVTTRNNYVLDHTVDIHFQSPENSKYQYSVYLHPQEAGVSLTTPKRIIALEGHFKGPKNVKQAGGKLSAEVAFYLDKKNHPNQKAAVNAWVSADAHKSKGSLNGEVKFSHPGLQRPLSISVQSTGAELNKQGSIVLTIDIFAQPNQKIVSEYKVHPNVDTQKSHYTFESSVTVKSSGLGIDIVTSEQMNVDRKTYSGEYNGRVKYNVGKSNYDSQLILKGGKGASHLLLRLLNVVIVKVDNKYTHNKEELAVDSEIVSLDNRPVVSRLEIKRFNTAAFTVGWKDTPKSKVSLHAGLIPGQIADLRADHITGSGKVNLYQVTLKLDDAHFLKPDYNINSKAIEVVLGKTKNQIQALLKAIEDTGKEFNKDIRKEAGQLSELTRKASPNLQPLKQFYESELQKFKNEIIEDKSLLEFGELIKSIIFAVTDVGSIIVVKVAEVVEAVAHAVQTVLVAFIESIEKHIIPAFREVIERITSIVVDIVNTLVDIAATILASISQVVEKYQPEIKQIIATFGELSQDIGRFIQKAYEQVRKIISNLYKKIVEELKAIPVFEELQAQWEDFVKNGLPNVEGVIGGLKEVAATIKDLIPPEIPVSEEMIEVIDLTVDYIEKKIKQQPVDDIAFLDKLINIYIKLGKKILNVLTASTADLQQPQFSLSLDFFKKLPKLVAVRFSPIDYLLREDPSKDVAKFALSLLNNPRQWVPPFPLFGQVASAHIFTFDGKYLNLPANCKYLLARDAVNGNFTIVGTWTNGRISAITLADHHDSITANSNGKVTLNNAHVELPVRKGELQAYLTYESITMKSKAGVKVYCAQDLRGCTFYISGFYHAQLKGLLGVGNNEPYDDFTIPNGKIVTSEGEFGNSYKIGNCQPVVVPAPVANNPVCDKLFGWDSSMRLCYPFVDVDLYKTACAQGLAVNAPDTEWQAAIGYTIACWHHNIPVSIPAHLMKCTNGAEVRTLGDKFSVKVPGKAADIILLVDTIKSNEPVYNDLVKPLVQEITKGLAAKGINDVEFHLITYGGENQWPSHVTVNGKLTFKGKAPEIKFSEAPKDDYYGVESLEGTLKDIQLALGLDLQARTYSEGYGYPFRAHATKSIVAVTSRPCEVGKLFPLQKLRTLLFKNNQISLTLVTPFEGLSVKDPKKTKDVIGFNDVHVFTVSQGKKKPEGSAELYKDLQYNDYCVDFTLKNRGNVFVTDNFLEGKPEVRKQFVHIASHNIVEEATNLEEGLDCECRATGPFTADNVCKETYSKERNSPKKAAVKA</sequence>
<dbReference type="Pfam" id="PF01347">
    <property type="entry name" value="Vitellogenin_N"/>
    <property type="match status" value="1"/>
</dbReference>
<gene>
    <name evidence="7" type="ORF">PSYICH_LOCUS3168</name>
</gene>
<dbReference type="InterPro" id="IPR001846">
    <property type="entry name" value="VWF_type-D"/>
</dbReference>
<feature type="signal peptide" evidence="4">
    <location>
        <begin position="1"/>
        <end position="24"/>
    </location>
</feature>
<keyword evidence="2" id="KW-0325">Glycoprotein</keyword>
<dbReference type="InterPro" id="IPR050733">
    <property type="entry name" value="Vitellogenin/Apolipophorin"/>
</dbReference>
<dbReference type="Gene3D" id="2.20.50.20">
    <property type="entry name" value="Lipovitellin. Chain A, domain 3"/>
    <property type="match status" value="1"/>
</dbReference>
<reference evidence="7" key="1">
    <citation type="submission" date="2022-01" db="EMBL/GenBank/DDBJ databases">
        <authorList>
            <person name="King R."/>
        </authorList>
    </citation>
    <scope>NUCLEOTIDE SEQUENCE</scope>
</reference>
<accession>A0A9P0CET2</accession>
<evidence type="ECO:0000259" key="5">
    <source>
        <dbReference type="PROSITE" id="PS51211"/>
    </source>
</evidence>
<evidence type="ECO:0000313" key="8">
    <source>
        <dbReference type="Proteomes" id="UP001153636"/>
    </source>
</evidence>